<dbReference type="InterPro" id="IPR020798">
    <property type="entry name" value="Ribosomal_uL16_CS"/>
</dbReference>
<comment type="caution">
    <text evidence="5">The sequence shown here is derived from an EMBL/GenBank/DDBJ whole genome shotgun (WGS) entry which is preliminary data.</text>
</comment>
<evidence type="ECO:0000256" key="1">
    <source>
        <dbReference type="ARBA" id="ARBA00008931"/>
    </source>
</evidence>
<dbReference type="CDD" id="cd01433">
    <property type="entry name" value="Ribosomal_L16_L10e"/>
    <property type="match status" value="1"/>
</dbReference>
<evidence type="ECO:0000256" key="3">
    <source>
        <dbReference type="ARBA" id="ARBA00023274"/>
    </source>
</evidence>
<dbReference type="InterPro" id="IPR047873">
    <property type="entry name" value="Ribosomal_uL16"/>
</dbReference>
<dbReference type="PANTHER" id="PTHR12220:SF13">
    <property type="entry name" value="LARGE RIBOSOMAL SUBUNIT PROTEIN UL16M"/>
    <property type="match status" value="1"/>
</dbReference>
<reference evidence="5" key="1">
    <citation type="submission" date="2021-04" db="EMBL/GenBank/DDBJ databases">
        <title>Draft genome of Fusarium avenaceum strain F156N33, isolated from an atmospheric sample in Virginia.</title>
        <authorList>
            <person name="Yang S."/>
            <person name="Vinatzer B.A."/>
            <person name="Coleman J."/>
        </authorList>
    </citation>
    <scope>NUCLEOTIDE SEQUENCE</scope>
    <source>
        <strain evidence="5">F156N33</strain>
    </source>
</reference>
<protein>
    <recommendedName>
        <fullName evidence="7">Ribosomal protein L10e/L16 domain-containing protein</fullName>
    </recommendedName>
</protein>
<dbReference type="GO" id="GO:0005762">
    <property type="term" value="C:mitochondrial large ribosomal subunit"/>
    <property type="evidence" value="ECO:0007669"/>
    <property type="project" value="TreeGrafter"/>
</dbReference>
<dbReference type="PROSITE" id="PS00701">
    <property type="entry name" value="RIBOSOMAL_L16_2"/>
    <property type="match status" value="1"/>
</dbReference>
<keyword evidence="2 4" id="KW-0689">Ribosomal protein</keyword>
<evidence type="ECO:0000256" key="4">
    <source>
        <dbReference type="RuleBase" id="RU004413"/>
    </source>
</evidence>
<dbReference type="NCBIfam" id="TIGR01164">
    <property type="entry name" value="rplP_bact"/>
    <property type="match status" value="1"/>
</dbReference>
<accession>A0A9P7KYU6</accession>
<name>A0A9P7KYU6_9HYPO</name>
<dbReference type="PANTHER" id="PTHR12220">
    <property type="entry name" value="50S/60S RIBOSOMAL PROTEIN L16"/>
    <property type="match status" value="1"/>
</dbReference>
<evidence type="ECO:0008006" key="7">
    <source>
        <dbReference type="Google" id="ProtNLM"/>
    </source>
</evidence>
<keyword evidence="6" id="KW-1185">Reference proteome</keyword>
<evidence type="ECO:0000256" key="2">
    <source>
        <dbReference type="ARBA" id="ARBA00022980"/>
    </source>
</evidence>
<dbReference type="GO" id="GO:0003735">
    <property type="term" value="F:structural constituent of ribosome"/>
    <property type="evidence" value="ECO:0007669"/>
    <property type="project" value="InterPro"/>
</dbReference>
<dbReference type="EMBL" id="JAGPUO010000003">
    <property type="protein sequence ID" value="KAG5663856.1"/>
    <property type="molecule type" value="Genomic_DNA"/>
</dbReference>
<gene>
    <name evidence="5" type="ORF">KAF25_006441</name>
</gene>
<dbReference type="Pfam" id="PF00252">
    <property type="entry name" value="Ribosomal_L16"/>
    <property type="match status" value="1"/>
</dbReference>
<dbReference type="InterPro" id="IPR036920">
    <property type="entry name" value="Ribosomal_uL16_sf"/>
</dbReference>
<dbReference type="Proteomes" id="UP000782241">
    <property type="component" value="Unassembled WGS sequence"/>
</dbReference>
<proteinExistence type="inferred from homology"/>
<dbReference type="GO" id="GO:0019843">
    <property type="term" value="F:rRNA binding"/>
    <property type="evidence" value="ECO:0007669"/>
    <property type="project" value="InterPro"/>
</dbReference>
<sequence>MGKIFWSFVVRGSFKSTPIAAMKPANTSALLNAFQGLSLCASSPLRQLSSPAQQSFRTLDATRRLQNVRAFSTTPSMLGSWLEPNLNRKKKMAKGRPRVATGGSTKGTTVIWGDYGLRMTDHHRRISAKHLKMAEDTIKVRMRGQKYRLYKRKNCNVGVYISGNDMRMGKGKGSFDHWATRMAVNQVLFEIRGNVHQQVVRDAFRLAGNKLPGKKLGTLLTKPADEMTGQWEFVMKGDAPIVGITKLDGVTLEELKRPRRHIAPVEMLNASPTTTETMVGSTSESSRNP</sequence>
<dbReference type="Gene3D" id="3.90.1170.10">
    <property type="entry name" value="Ribosomal protein L10e/L16"/>
    <property type="match status" value="1"/>
</dbReference>
<dbReference type="PRINTS" id="PR00060">
    <property type="entry name" value="RIBOSOMALL16"/>
</dbReference>
<evidence type="ECO:0000313" key="6">
    <source>
        <dbReference type="Proteomes" id="UP000782241"/>
    </source>
</evidence>
<dbReference type="GO" id="GO:0032543">
    <property type="term" value="P:mitochondrial translation"/>
    <property type="evidence" value="ECO:0007669"/>
    <property type="project" value="TreeGrafter"/>
</dbReference>
<comment type="similarity">
    <text evidence="1 4">Belongs to the universal ribosomal protein uL16 family.</text>
</comment>
<organism evidence="5 6">
    <name type="scientific">Fusarium avenaceum</name>
    <dbReference type="NCBI Taxonomy" id="40199"/>
    <lineage>
        <taxon>Eukaryota</taxon>
        <taxon>Fungi</taxon>
        <taxon>Dikarya</taxon>
        <taxon>Ascomycota</taxon>
        <taxon>Pezizomycotina</taxon>
        <taxon>Sordariomycetes</taxon>
        <taxon>Hypocreomycetidae</taxon>
        <taxon>Hypocreales</taxon>
        <taxon>Nectriaceae</taxon>
        <taxon>Fusarium</taxon>
        <taxon>Fusarium tricinctum species complex</taxon>
    </lineage>
</organism>
<dbReference type="InterPro" id="IPR000114">
    <property type="entry name" value="Ribosomal_uL16_bact-type"/>
</dbReference>
<keyword evidence="3 4" id="KW-0687">Ribonucleoprotein</keyword>
<dbReference type="InterPro" id="IPR016180">
    <property type="entry name" value="Ribosomal_uL16_dom"/>
</dbReference>
<evidence type="ECO:0000313" key="5">
    <source>
        <dbReference type="EMBL" id="KAG5663856.1"/>
    </source>
</evidence>
<dbReference type="SUPFAM" id="SSF54686">
    <property type="entry name" value="Ribosomal protein L16p/L10e"/>
    <property type="match status" value="1"/>
</dbReference>
<dbReference type="AlphaFoldDB" id="A0A9P7KYU6"/>